<evidence type="ECO:0000313" key="2">
    <source>
        <dbReference type="EMBL" id="KAK7693012.1"/>
    </source>
</evidence>
<evidence type="ECO:0000313" key="3">
    <source>
        <dbReference type="Proteomes" id="UP001385951"/>
    </source>
</evidence>
<comment type="caution">
    <text evidence="2">The sequence shown here is derived from an EMBL/GenBank/DDBJ whole genome shotgun (WGS) entry which is preliminary data.</text>
</comment>
<feature type="transmembrane region" description="Helical" evidence="1">
    <location>
        <begin position="207"/>
        <end position="228"/>
    </location>
</feature>
<proteinExistence type="predicted"/>
<dbReference type="Proteomes" id="UP001385951">
    <property type="component" value="Unassembled WGS sequence"/>
</dbReference>
<keyword evidence="1" id="KW-1133">Transmembrane helix</keyword>
<reference evidence="2 3" key="1">
    <citation type="submission" date="2022-09" db="EMBL/GenBank/DDBJ databases">
        <authorList>
            <person name="Palmer J.M."/>
        </authorList>
    </citation>
    <scope>NUCLEOTIDE SEQUENCE [LARGE SCALE GENOMIC DNA]</scope>
    <source>
        <strain evidence="2 3">DSM 7382</strain>
    </source>
</reference>
<feature type="transmembrane region" description="Helical" evidence="1">
    <location>
        <begin position="234"/>
        <end position="252"/>
    </location>
</feature>
<keyword evidence="3" id="KW-1185">Reference proteome</keyword>
<dbReference type="EMBL" id="JASBNA010000003">
    <property type="protein sequence ID" value="KAK7693012.1"/>
    <property type="molecule type" value="Genomic_DNA"/>
</dbReference>
<keyword evidence="1" id="KW-0812">Transmembrane</keyword>
<dbReference type="AlphaFoldDB" id="A0AAW0GSW7"/>
<sequence>MARNRRKQARKSTPAYTSGNCGVLFPLLANEGTLFILTCSEVVPTPGSRCPKHEEEYHESIRTYTYWAEIGDALANPASISSGAVKKLYSPDEVEARLKLVQDYKVALVQELAGRAKHFKIFFYNNANGGVTHKTRIDSLLRKLEETDKLEDKLLKRLVEILKVNRIDRGSSRIVFRGARDTNTFWDSHSKYTYGAPTFSQFSFRRIIEWLSLSKLFILSTLFVLYSTGIIRPFSYSEIVGLVCLVALSLFFNF</sequence>
<gene>
    <name evidence="2" type="ORF">QCA50_002577</name>
</gene>
<accession>A0AAW0GSW7</accession>
<name>A0AAW0GSW7_9APHY</name>
<organism evidence="2 3">
    <name type="scientific">Cerrena zonata</name>
    <dbReference type="NCBI Taxonomy" id="2478898"/>
    <lineage>
        <taxon>Eukaryota</taxon>
        <taxon>Fungi</taxon>
        <taxon>Dikarya</taxon>
        <taxon>Basidiomycota</taxon>
        <taxon>Agaricomycotina</taxon>
        <taxon>Agaricomycetes</taxon>
        <taxon>Polyporales</taxon>
        <taxon>Cerrenaceae</taxon>
        <taxon>Cerrena</taxon>
    </lineage>
</organism>
<evidence type="ECO:0000256" key="1">
    <source>
        <dbReference type="SAM" id="Phobius"/>
    </source>
</evidence>
<keyword evidence="1" id="KW-0472">Membrane</keyword>
<protein>
    <submittedName>
        <fullName evidence="2">Uncharacterized protein</fullName>
    </submittedName>
</protein>